<keyword evidence="7" id="KW-0325">Glycoprotein</keyword>
<keyword evidence="2" id="KW-1003">Cell membrane</keyword>
<feature type="transmembrane region" description="Helical" evidence="8">
    <location>
        <begin position="150"/>
        <end position="175"/>
    </location>
</feature>
<feature type="transmembrane region" description="Helical" evidence="8">
    <location>
        <begin position="118"/>
        <end position="138"/>
    </location>
</feature>
<dbReference type="AlphaFoldDB" id="A0ABD0KYI5"/>
<evidence type="ECO:0000313" key="10">
    <source>
        <dbReference type="EMBL" id="KAK7492353.1"/>
    </source>
</evidence>
<dbReference type="GO" id="GO:0050906">
    <property type="term" value="P:detection of stimulus involved in sensory perception"/>
    <property type="evidence" value="ECO:0007669"/>
    <property type="project" value="UniProtKB-ARBA"/>
</dbReference>
<evidence type="ECO:0000256" key="4">
    <source>
        <dbReference type="ARBA" id="ARBA00022989"/>
    </source>
</evidence>
<evidence type="ECO:0000256" key="5">
    <source>
        <dbReference type="ARBA" id="ARBA00023136"/>
    </source>
</evidence>
<evidence type="ECO:0000256" key="3">
    <source>
        <dbReference type="ARBA" id="ARBA00022692"/>
    </source>
</evidence>
<feature type="domain" description="Ionotropic glutamate receptor C-terminal" evidence="9">
    <location>
        <begin position="89"/>
        <end position="217"/>
    </location>
</feature>
<dbReference type="InterPro" id="IPR052192">
    <property type="entry name" value="Insect_Ionotropic_Sensory_Rcpt"/>
</dbReference>
<keyword evidence="6" id="KW-0675">Receptor</keyword>
<comment type="subcellular location">
    <subcellularLocation>
        <location evidence="1">Cell membrane</location>
        <topology evidence="1">Multi-pass membrane protein</topology>
    </subcellularLocation>
</comment>
<evidence type="ECO:0000256" key="2">
    <source>
        <dbReference type="ARBA" id="ARBA00022475"/>
    </source>
</evidence>
<dbReference type="Pfam" id="PF00060">
    <property type="entry name" value="Lig_chan"/>
    <property type="match status" value="1"/>
</dbReference>
<dbReference type="EMBL" id="JACVVK020000104">
    <property type="protein sequence ID" value="KAK7492353.1"/>
    <property type="molecule type" value="Genomic_DNA"/>
</dbReference>
<dbReference type="PANTHER" id="PTHR42643:SF24">
    <property type="entry name" value="IONOTROPIC RECEPTOR 60A"/>
    <property type="match status" value="1"/>
</dbReference>
<evidence type="ECO:0000259" key="9">
    <source>
        <dbReference type="Pfam" id="PF00060"/>
    </source>
</evidence>
<name>A0ABD0KYI5_9CAEN</name>
<comment type="caution">
    <text evidence="10">The sequence shown here is derived from an EMBL/GenBank/DDBJ whole genome shotgun (WGS) entry which is preliminary data.</text>
</comment>
<organism evidence="10 11">
    <name type="scientific">Batillaria attramentaria</name>
    <dbReference type="NCBI Taxonomy" id="370345"/>
    <lineage>
        <taxon>Eukaryota</taxon>
        <taxon>Metazoa</taxon>
        <taxon>Spiralia</taxon>
        <taxon>Lophotrochozoa</taxon>
        <taxon>Mollusca</taxon>
        <taxon>Gastropoda</taxon>
        <taxon>Caenogastropoda</taxon>
        <taxon>Sorbeoconcha</taxon>
        <taxon>Cerithioidea</taxon>
        <taxon>Batillariidae</taxon>
        <taxon>Batillaria</taxon>
    </lineage>
</organism>
<dbReference type="PANTHER" id="PTHR42643">
    <property type="entry name" value="IONOTROPIC RECEPTOR 20A-RELATED"/>
    <property type="match status" value="1"/>
</dbReference>
<keyword evidence="3 8" id="KW-0812">Transmembrane</keyword>
<gene>
    <name evidence="10" type="ORF">BaRGS_00016450</name>
</gene>
<accession>A0ABD0KYI5</accession>
<keyword evidence="11" id="KW-1185">Reference proteome</keyword>
<reference evidence="10 11" key="1">
    <citation type="journal article" date="2023" name="Sci. Data">
        <title>Genome assembly of the Korean intertidal mud-creeper Batillaria attramentaria.</title>
        <authorList>
            <person name="Patra A.K."/>
            <person name="Ho P.T."/>
            <person name="Jun S."/>
            <person name="Lee S.J."/>
            <person name="Kim Y."/>
            <person name="Won Y.J."/>
        </authorList>
    </citation>
    <scope>NUCLEOTIDE SEQUENCE [LARGE SCALE GENOMIC DNA]</scope>
    <source>
        <strain evidence="10">Wonlab-2016</strain>
    </source>
</reference>
<dbReference type="Proteomes" id="UP001519460">
    <property type="component" value="Unassembled WGS sequence"/>
</dbReference>
<feature type="transmembrane region" description="Helical" evidence="8">
    <location>
        <begin position="85"/>
        <end position="106"/>
    </location>
</feature>
<sequence length="261" mass="28748">MASLVETSQTTVDVISNMTTDLRDHTLRMVTMVEADFALSGTSLSPDRASLTDYTKGFFYDEVVLLVSRSTAEAGWTFFLQPFHWLVYTVIGVSLMLVTALHVCLARCGAREDCSQRTSAGLGSSVVGALEASFGALLGRARCFASRTLMSAWLLTSLVTVVAYTAKLTALSVVVKEELPFNTLRQLVRQDEYRWGVEVGTMLNSVLSASNNEDYRRYYIGALKFAEEDPSALSSDMKEQAAKVAAGRYVYMTASSVYHRF</sequence>
<evidence type="ECO:0000256" key="7">
    <source>
        <dbReference type="ARBA" id="ARBA00023180"/>
    </source>
</evidence>
<protein>
    <recommendedName>
        <fullName evidence="9">Ionotropic glutamate receptor C-terminal domain-containing protein</fullName>
    </recommendedName>
</protein>
<dbReference type="InterPro" id="IPR001320">
    <property type="entry name" value="Iontro_rcpt_C"/>
</dbReference>
<keyword evidence="5 8" id="KW-0472">Membrane</keyword>
<proteinExistence type="predicted"/>
<dbReference type="Gene3D" id="1.10.287.70">
    <property type="match status" value="1"/>
</dbReference>
<evidence type="ECO:0000313" key="11">
    <source>
        <dbReference type="Proteomes" id="UP001519460"/>
    </source>
</evidence>
<keyword evidence="4 8" id="KW-1133">Transmembrane helix</keyword>
<evidence type="ECO:0000256" key="6">
    <source>
        <dbReference type="ARBA" id="ARBA00023170"/>
    </source>
</evidence>
<dbReference type="GO" id="GO:0005886">
    <property type="term" value="C:plasma membrane"/>
    <property type="evidence" value="ECO:0007669"/>
    <property type="project" value="UniProtKB-SubCell"/>
</dbReference>
<evidence type="ECO:0000256" key="1">
    <source>
        <dbReference type="ARBA" id="ARBA00004651"/>
    </source>
</evidence>
<dbReference type="SUPFAM" id="SSF53850">
    <property type="entry name" value="Periplasmic binding protein-like II"/>
    <property type="match status" value="1"/>
</dbReference>
<evidence type="ECO:0000256" key="8">
    <source>
        <dbReference type="SAM" id="Phobius"/>
    </source>
</evidence>